<sequence length="110" mass="12058">MREAPCPPFTPDEAEATPMASKRQLIEVDETTATRLRERADAQGISVAEVVAGLTALAESPVEISPEELAALDRQWAAIQSGEEGVVPHDQVARWLETWGTPDYKPFPMK</sequence>
<accession>Q6NA96</accession>
<reference evidence="2" key="1">
    <citation type="journal article" date="2004" name="Nat. Biotechnol.">
        <title>Complete genome sequence of the metabolically versatile photosynthetic bacterium Rhodopseudomonas palustris.</title>
        <authorList>
            <person name="Larimer F.W."/>
            <person name="Chain P."/>
            <person name="Hauser L."/>
            <person name="Lamerdin J."/>
            <person name="Malfatti S."/>
            <person name="Do L."/>
            <person name="Land M.L."/>
            <person name="Pelletier D.A."/>
            <person name="Beatty J.T."/>
            <person name="Lang A.S."/>
            <person name="Tabita F.R."/>
            <person name="Gibson J.L."/>
            <person name="Hanson T.E."/>
            <person name="Bobst C."/>
            <person name="Torres J.L."/>
            <person name="Peres C."/>
            <person name="Harrison F.H."/>
            <person name="Gibson J."/>
            <person name="Harwood C.S."/>
        </authorList>
    </citation>
    <scope>NUCLEOTIDE SEQUENCE [LARGE SCALE GENOMIC DNA]</scope>
    <source>
        <strain evidence="2">CGA009</strain>
    </source>
</reference>
<evidence type="ECO:0000313" key="2">
    <source>
        <dbReference type="EMBL" id="CAE26732.1"/>
    </source>
</evidence>
<feature type="region of interest" description="Disordered" evidence="1">
    <location>
        <begin position="1"/>
        <end position="24"/>
    </location>
</feature>
<protein>
    <submittedName>
        <fullName evidence="2">Uncharacterized protein</fullName>
    </submittedName>
</protein>
<name>Q6NA96_RHOPA</name>
<organism evidence="2">
    <name type="scientific">Rhodopseudomonas palustris (strain ATCC BAA-98 / CGA009)</name>
    <dbReference type="NCBI Taxonomy" id="258594"/>
    <lineage>
        <taxon>Bacteria</taxon>
        <taxon>Pseudomonadati</taxon>
        <taxon>Pseudomonadota</taxon>
        <taxon>Alphaproteobacteria</taxon>
        <taxon>Hyphomicrobiales</taxon>
        <taxon>Nitrobacteraceae</taxon>
        <taxon>Rhodopseudomonas</taxon>
    </lineage>
</organism>
<dbReference type="AlphaFoldDB" id="Q6NA96"/>
<gene>
    <name evidence="2" type="ordered locus">RPA1289</name>
</gene>
<proteinExistence type="predicted"/>
<dbReference type="HOGENOM" id="CLU_2411264_0_0_5"/>
<feature type="compositionally biased region" description="Pro residues" evidence="1">
    <location>
        <begin position="1"/>
        <end position="10"/>
    </location>
</feature>
<dbReference type="EMBL" id="BX572597">
    <property type="protein sequence ID" value="CAE26732.1"/>
    <property type="molecule type" value="Genomic_DNA"/>
</dbReference>
<evidence type="ECO:0000256" key="1">
    <source>
        <dbReference type="SAM" id="MobiDB-lite"/>
    </source>
</evidence>